<accession>A0A0A9FCC5</accession>
<reference evidence="2" key="2">
    <citation type="journal article" date="2015" name="Data Brief">
        <title>Shoot transcriptome of the giant reed, Arundo donax.</title>
        <authorList>
            <person name="Barrero R.A."/>
            <person name="Guerrero F.D."/>
            <person name="Moolhuijzen P."/>
            <person name="Goolsby J.A."/>
            <person name="Tidwell J."/>
            <person name="Bellgard S.E."/>
            <person name="Bellgard M.I."/>
        </authorList>
    </citation>
    <scope>NUCLEOTIDE SEQUENCE</scope>
    <source>
        <tissue evidence="2">Shoot tissue taken approximately 20 cm above the soil surface</tissue>
    </source>
</reference>
<sequence length="50" mass="5623">MSIPARGARNRPLHRFAAVDSPADAQPARRRHGRRTQQTETDVGGAPFRW</sequence>
<name>A0A0A9FCC5_ARUDO</name>
<feature type="region of interest" description="Disordered" evidence="1">
    <location>
        <begin position="1"/>
        <end position="50"/>
    </location>
</feature>
<evidence type="ECO:0000256" key="1">
    <source>
        <dbReference type="SAM" id="MobiDB-lite"/>
    </source>
</evidence>
<dbReference type="AlphaFoldDB" id="A0A0A9FCC5"/>
<evidence type="ECO:0000313" key="2">
    <source>
        <dbReference type="EMBL" id="JAE10650.1"/>
    </source>
</evidence>
<protein>
    <submittedName>
        <fullName evidence="2">Uncharacterized protein</fullName>
    </submittedName>
</protein>
<proteinExistence type="predicted"/>
<reference evidence="2" key="1">
    <citation type="submission" date="2014-09" db="EMBL/GenBank/DDBJ databases">
        <authorList>
            <person name="Magalhaes I.L.F."/>
            <person name="Oliveira U."/>
            <person name="Santos F.R."/>
            <person name="Vidigal T.H.D.A."/>
            <person name="Brescovit A.D."/>
            <person name="Santos A.J."/>
        </authorList>
    </citation>
    <scope>NUCLEOTIDE SEQUENCE</scope>
    <source>
        <tissue evidence="2">Shoot tissue taken approximately 20 cm above the soil surface</tissue>
    </source>
</reference>
<dbReference type="EMBL" id="GBRH01187246">
    <property type="protein sequence ID" value="JAE10650.1"/>
    <property type="molecule type" value="Transcribed_RNA"/>
</dbReference>
<organism evidence="2">
    <name type="scientific">Arundo donax</name>
    <name type="common">Giant reed</name>
    <name type="synonym">Donax arundinaceus</name>
    <dbReference type="NCBI Taxonomy" id="35708"/>
    <lineage>
        <taxon>Eukaryota</taxon>
        <taxon>Viridiplantae</taxon>
        <taxon>Streptophyta</taxon>
        <taxon>Embryophyta</taxon>
        <taxon>Tracheophyta</taxon>
        <taxon>Spermatophyta</taxon>
        <taxon>Magnoliopsida</taxon>
        <taxon>Liliopsida</taxon>
        <taxon>Poales</taxon>
        <taxon>Poaceae</taxon>
        <taxon>PACMAD clade</taxon>
        <taxon>Arundinoideae</taxon>
        <taxon>Arundineae</taxon>
        <taxon>Arundo</taxon>
    </lineage>
</organism>